<comment type="caution">
    <text evidence="5">The sequence shown here is derived from an EMBL/GenBank/DDBJ whole genome shotgun (WGS) entry which is preliminary data.</text>
</comment>
<dbReference type="InterPro" id="IPR002505">
    <property type="entry name" value="PTA_PTB"/>
</dbReference>
<dbReference type="InterPro" id="IPR044957">
    <property type="entry name" value="Ribosomal_bL32_bact"/>
</dbReference>
<evidence type="ECO:0000259" key="4">
    <source>
        <dbReference type="Pfam" id="PF01515"/>
    </source>
</evidence>
<evidence type="ECO:0000256" key="3">
    <source>
        <dbReference type="ARBA" id="ARBA00023274"/>
    </source>
</evidence>
<dbReference type="AlphaFoldDB" id="X1AS75"/>
<dbReference type="SUPFAM" id="SSF57829">
    <property type="entry name" value="Zn-binding ribosomal proteins"/>
    <property type="match status" value="1"/>
</dbReference>
<sequence>MPMPKRKTSKSRRDKRRTHWNLNEVNLEECPRCHEMKLPHRACLECGYYDGKEIISSSKKKDKKNPKIIVLPEGEEPRMIKAAETIINEGFASLILLGIEENIKSKARELGIDLSNKTK</sequence>
<dbReference type="HAMAP" id="MF_00340">
    <property type="entry name" value="Ribosomal_bL32"/>
    <property type="match status" value="1"/>
</dbReference>
<protein>
    <recommendedName>
        <fullName evidence="4">Phosphate acetyl/butaryl transferase domain-containing protein</fullName>
    </recommendedName>
</protein>
<dbReference type="SUPFAM" id="SSF53659">
    <property type="entry name" value="Isocitrate/Isopropylmalate dehydrogenase-like"/>
    <property type="match status" value="1"/>
</dbReference>
<dbReference type="GO" id="GO:0015934">
    <property type="term" value="C:large ribosomal subunit"/>
    <property type="evidence" value="ECO:0007669"/>
    <property type="project" value="InterPro"/>
</dbReference>
<reference evidence="5" key="1">
    <citation type="journal article" date="2014" name="Front. Microbiol.">
        <title>High frequency of phylogenetically diverse reductive dehalogenase-homologous genes in deep subseafloor sedimentary metagenomes.</title>
        <authorList>
            <person name="Kawai M."/>
            <person name="Futagami T."/>
            <person name="Toyoda A."/>
            <person name="Takaki Y."/>
            <person name="Nishi S."/>
            <person name="Hori S."/>
            <person name="Arai W."/>
            <person name="Tsubouchi T."/>
            <person name="Morono Y."/>
            <person name="Uchiyama I."/>
            <person name="Ito T."/>
            <person name="Fujiyama A."/>
            <person name="Inagaki F."/>
            <person name="Takami H."/>
        </authorList>
    </citation>
    <scope>NUCLEOTIDE SEQUENCE</scope>
    <source>
        <strain evidence="5">Expedition CK06-06</strain>
    </source>
</reference>
<dbReference type="InterPro" id="IPR002677">
    <property type="entry name" value="Ribosomal_bL32"/>
</dbReference>
<name>X1AS75_9ZZZZ</name>
<gene>
    <name evidence="5" type="ORF">S01H4_10223</name>
</gene>
<dbReference type="GO" id="GO:0016746">
    <property type="term" value="F:acyltransferase activity"/>
    <property type="evidence" value="ECO:0007669"/>
    <property type="project" value="InterPro"/>
</dbReference>
<dbReference type="Gene3D" id="1.20.5.640">
    <property type="entry name" value="Single helix bin"/>
    <property type="match status" value="1"/>
</dbReference>
<dbReference type="EMBL" id="BART01003865">
    <property type="protein sequence ID" value="GAG62736.1"/>
    <property type="molecule type" value="Genomic_DNA"/>
</dbReference>
<dbReference type="Pfam" id="PF01783">
    <property type="entry name" value="Ribosomal_L32p"/>
    <property type="match status" value="1"/>
</dbReference>
<comment type="similarity">
    <text evidence="1">Belongs to the bacterial ribosomal protein bL32 family.</text>
</comment>
<proteinExistence type="inferred from homology"/>
<dbReference type="GO" id="GO:0006412">
    <property type="term" value="P:translation"/>
    <property type="evidence" value="ECO:0007669"/>
    <property type="project" value="InterPro"/>
</dbReference>
<evidence type="ECO:0000256" key="1">
    <source>
        <dbReference type="ARBA" id="ARBA00008560"/>
    </source>
</evidence>
<keyword evidence="3" id="KW-0687">Ribonucleoprotein</keyword>
<feature type="domain" description="Phosphate acetyl/butaryl transferase" evidence="4">
    <location>
        <begin position="59"/>
        <end position="115"/>
    </location>
</feature>
<dbReference type="Pfam" id="PF01515">
    <property type="entry name" value="PTA_PTB"/>
    <property type="match status" value="1"/>
</dbReference>
<dbReference type="Gene3D" id="3.40.50.10950">
    <property type="match status" value="1"/>
</dbReference>
<dbReference type="PANTHER" id="PTHR35534:SF1">
    <property type="entry name" value="LARGE RIBOSOMAL SUBUNIT PROTEIN BL32"/>
    <property type="match status" value="1"/>
</dbReference>
<dbReference type="InterPro" id="IPR011332">
    <property type="entry name" value="Ribosomal_zn-bd"/>
</dbReference>
<dbReference type="GO" id="GO:0003735">
    <property type="term" value="F:structural constituent of ribosome"/>
    <property type="evidence" value="ECO:0007669"/>
    <property type="project" value="InterPro"/>
</dbReference>
<dbReference type="PANTHER" id="PTHR35534">
    <property type="entry name" value="50S RIBOSOMAL PROTEIN L32"/>
    <property type="match status" value="1"/>
</dbReference>
<evidence type="ECO:0000313" key="5">
    <source>
        <dbReference type="EMBL" id="GAG62736.1"/>
    </source>
</evidence>
<organism evidence="5">
    <name type="scientific">marine sediment metagenome</name>
    <dbReference type="NCBI Taxonomy" id="412755"/>
    <lineage>
        <taxon>unclassified sequences</taxon>
        <taxon>metagenomes</taxon>
        <taxon>ecological metagenomes</taxon>
    </lineage>
</organism>
<dbReference type="NCBIfam" id="TIGR01031">
    <property type="entry name" value="rpmF_bact"/>
    <property type="match status" value="1"/>
</dbReference>
<keyword evidence="2" id="KW-0689">Ribosomal protein</keyword>
<accession>X1AS75</accession>
<dbReference type="InterPro" id="IPR042113">
    <property type="entry name" value="P_AcTrfase_dom1"/>
</dbReference>
<evidence type="ECO:0000256" key="2">
    <source>
        <dbReference type="ARBA" id="ARBA00022980"/>
    </source>
</evidence>